<sequence>MGKLALDDDGVAVLGNALLLGYLWRLLQRREGLPFSYDRALDARNERRETSERIALREALADFGSLDGQIEGPLDEQPIEPIAESHRRWREALNSNSEIATLRAVDLDIPNGHPLESIISPLPVYDRRTPFAKLGPTAATREIIGFLMPRLRGEAEALGAKRKGGPLVYADNRREGLAADAIKQLQEAQPDARLLKDTCIETLVVELKFARKAGHRIWGLIKPEGGRDAGRTGKNRSLISADDVVRAVSAVLNNPPHF</sequence>
<organism evidence="1">
    <name type="scientific">mine drainage metagenome</name>
    <dbReference type="NCBI Taxonomy" id="410659"/>
    <lineage>
        <taxon>unclassified sequences</taxon>
        <taxon>metagenomes</taxon>
        <taxon>ecological metagenomes</taxon>
    </lineage>
</organism>
<protein>
    <submittedName>
        <fullName evidence="1">Uncharacterized protein</fullName>
    </submittedName>
</protein>
<comment type="caution">
    <text evidence="1">The sequence shown here is derived from an EMBL/GenBank/DDBJ whole genome shotgun (WGS) entry which is preliminary data.</text>
</comment>
<dbReference type="EMBL" id="MLJW01006126">
    <property type="protein sequence ID" value="OIQ67135.1"/>
    <property type="molecule type" value="Genomic_DNA"/>
</dbReference>
<reference evidence="1" key="1">
    <citation type="submission" date="2016-10" db="EMBL/GenBank/DDBJ databases">
        <title>Sequence of Gallionella enrichment culture.</title>
        <authorList>
            <person name="Poehlein A."/>
            <person name="Muehling M."/>
            <person name="Daniel R."/>
        </authorList>
    </citation>
    <scope>NUCLEOTIDE SEQUENCE</scope>
</reference>
<gene>
    <name evidence="1" type="ORF">GALL_512880</name>
</gene>
<accession>A0A1J5PH66</accession>
<dbReference type="AlphaFoldDB" id="A0A1J5PH66"/>
<evidence type="ECO:0000313" key="1">
    <source>
        <dbReference type="EMBL" id="OIQ67135.1"/>
    </source>
</evidence>
<name>A0A1J5PH66_9ZZZZ</name>
<proteinExistence type="predicted"/>